<evidence type="ECO:0000256" key="7">
    <source>
        <dbReference type="SAM" id="Phobius"/>
    </source>
</evidence>
<dbReference type="Pfam" id="PF09799">
    <property type="entry name" value="Transmemb_17"/>
    <property type="match status" value="1"/>
</dbReference>
<keyword evidence="3 7" id="KW-0812">Transmembrane</keyword>
<dbReference type="GeneTree" id="ENSGT00940000153899"/>
<organism evidence="8 9">
    <name type="scientific">Anas platyrhynchos platyrhynchos</name>
    <name type="common">Northern mallard</name>
    <dbReference type="NCBI Taxonomy" id="8840"/>
    <lineage>
        <taxon>Eukaryota</taxon>
        <taxon>Metazoa</taxon>
        <taxon>Chordata</taxon>
        <taxon>Craniata</taxon>
        <taxon>Vertebrata</taxon>
        <taxon>Euteleostomi</taxon>
        <taxon>Archelosauria</taxon>
        <taxon>Archosauria</taxon>
        <taxon>Dinosauria</taxon>
        <taxon>Saurischia</taxon>
        <taxon>Theropoda</taxon>
        <taxon>Coelurosauria</taxon>
        <taxon>Aves</taxon>
        <taxon>Neognathae</taxon>
        <taxon>Galloanserae</taxon>
        <taxon>Anseriformes</taxon>
        <taxon>Anatidae</taxon>
        <taxon>Anatinae</taxon>
        <taxon>Anas</taxon>
    </lineage>
</organism>
<evidence type="ECO:0008006" key="10">
    <source>
        <dbReference type="Google" id="ProtNLM"/>
    </source>
</evidence>
<keyword evidence="6" id="KW-0966">Cell projection</keyword>
<evidence type="ECO:0000313" key="8">
    <source>
        <dbReference type="Ensembl" id="ENSAPLP00000024486.1"/>
    </source>
</evidence>
<reference evidence="8 9" key="1">
    <citation type="submission" date="2017-10" db="EMBL/GenBank/DDBJ databases">
        <title>A new Pekin duck reference genome.</title>
        <authorList>
            <person name="Hou Z.-C."/>
            <person name="Zhou Z.-K."/>
            <person name="Zhu F."/>
            <person name="Hou S.-S."/>
        </authorList>
    </citation>
    <scope>NUCLEOTIDE SEQUENCE [LARGE SCALE GENOMIC DNA]</scope>
</reference>
<dbReference type="Pfam" id="PF13516">
    <property type="entry name" value="LRR_6"/>
    <property type="match status" value="2"/>
</dbReference>
<evidence type="ECO:0000256" key="5">
    <source>
        <dbReference type="ARBA" id="ARBA00023136"/>
    </source>
</evidence>
<dbReference type="InterPro" id="IPR019184">
    <property type="entry name" value="Uncharacterised_TM-17"/>
</dbReference>
<dbReference type="InterPro" id="IPR032675">
    <property type="entry name" value="LRR_dom_sf"/>
</dbReference>
<keyword evidence="9" id="KW-1185">Reference proteome</keyword>
<dbReference type="Gene3D" id="3.80.10.10">
    <property type="entry name" value="Ribonuclease Inhibitor"/>
    <property type="match status" value="1"/>
</dbReference>
<reference evidence="8" key="2">
    <citation type="submission" date="2025-08" db="UniProtKB">
        <authorList>
            <consortium name="Ensembl"/>
        </authorList>
    </citation>
    <scope>IDENTIFICATION</scope>
</reference>
<evidence type="ECO:0000313" key="9">
    <source>
        <dbReference type="Proteomes" id="UP000016666"/>
    </source>
</evidence>
<keyword evidence="5 7" id="KW-0472">Membrane</keyword>
<dbReference type="SUPFAM" id="SSF52047">
    <property type="entry name" value="RNI-like"/>
    <property type="match status" value="1"/>
</dbReference>
<proteinExistence type="predicted"/>
<dbReference type="GO" id="GO:0035869">
    <property type="term" value="C:ciliary transition zone"/>
    <property type="evidence" value="ECO:0007669"/>
    <property type="project" value="TreeGrafter"/>
</dbReference>
<evidence type="ECO:0000256" key="4">
    <source>
        <dbReference type="ARBA" id="ARBA00022989"/>
    </source>
</evidence>
<comment type="subcellular location">
    <subcellularLocation>
        <location evidence="1">Cell projection</location>
        <location evidence="1">Cilium</location>
    </subcellularLocation>
    <subcellularLocation>
        <location evidence="2">Membrane</location>
        <topology evidence="2">Multi-pass membrane protein</topology>
    </subcellularLocation>
</comment>
<feature type="transmembrane region" description="Helical" evidence="7">
    <location>
        <begin position="98"/>
        <end position="119"/>
    </location>
</feature>
<dbReference type="InterPro" id="IPR001611">
    <property type="entry name" value="Leu-rich_rpt"/>
</dbReference>
<reference evidence="8" key="3">
    <citation type="submission" date="2025-09" db="UniProtKB">
        <authorList>
            <consortium name="Ensembl"/>
        </authorList>
    </citation>
    <scope>IDENTIFICATION</scope>
</reference>
<dbReference type="GO" id="GO:1905515">
    <property type="term" value="P:non-motile cilium assembly"/>
    <property type="evidence" value="ECO:0007669"/>
    <property type="project" value="TreeGrafter"/>
</dbReference>
<dbReference type="AlphaFoldDB" id="A0A493TF03"/>
<feature type="transmembrane region" description="Helical" evidence="7">
    <location>
        <begin position="55"/>
        <end position="78"/>
    </location>
</feature>
<evidence type="ECO:0000256" key="1">
    <source>
        <dbReference type="ARBA" id="ARBA00004138"/>
    </source>
</evidence>
<dbReference type="PANTHER" id="PTHR13531:SF4">
    <property type="entry name" value="TRANSMEMBRANE PROTEIN 17B"/>
    <property type="match status" value="1"/>
</dbReference>
<keyword evidence="4 7" id="KW-1133">Transmembrane helix</keyword>
<evidence type="ECO:0000256" key="3">
    <source>
        <dbReference type="ARBA" id="ARBA00022692"/>
    </source>
</evidence>
<evidence type="ECO:0000256" key="2">
    <source>
        <dbReference type="ARBA" id="ARBA00004141"/>
    </source>
</evidence>
<dbReference type="Proteomes" id="UP000016666">
    <property type="component" value="Chromosome 16"/>
</dbReference>
<name>A0A493TF03_ANAPP</name>
<protein>
    <recommendedName>
        <fullName evidence="10">Transmembrane protein 17</fullName>
    </recommendedName>
</protein>
<feature type="transmembrane region" description="Helical" evidence="7">
    <location>
        <begin position="163"/>
        <end position="184"/>
    </location>
</feature>
<evidence type="ECO:0000256" key="6">
    <source>
        <dbReference type="ARBA" id="ARBA00023273"/>
    </source>
</evidence>
<accession>A0A493TF03</accession>
<dbReference type="Ensembl" id="ENSAPLT00000034246.1">
    <property type="protein sequence ID" value="ENSAPLP00000024486.1"/>
    <property type="gene ID" value="ENSAPLG00000009627.2"/>
</dbReference>
<feature type="transmembrane region" description="Helical" evidence="7">
    <location>
        <begin position="131"/>
        <end position="151"/>
    </location>
</feature>
<dbReference type="GO" id="GO:0016020">
    <property type="term" value="C:membrane"/>
    <property type="evidence" value="ECO:0007669"/>
    <property type="project" value="UniProtKB-SubCell"/>
</dbReference>
<dbReference type="PANTHER" id="PTHR13531">
    <property type="entry name" value="GEO07735P1-RELATED-RELATED"/>
    <property type="match status" value="1"/>
</dbReference>
<sequence>MLLENNTIVSLQLSGNEFDDHAAKYLADAITANSKVEILDLSYNRFGDKAGKVPSAYLVLASLPLQMMLYFNACYFPFWCLGEGMMLQLKYSLLPRYYQLLLLAAFLILTLTEGARLYLGYIGNLQEKVPELAGFLLLSFLIQLPLLLFLLTDDHIIRLPLEMAVHGLFLAFLVSEVVAAFLALRVMTTQLAAQFYLQQFTSGGRARKSGAELQHQHWHSSSTL</sequence>